<reference evidence="12 13" key="1">
    <citation type="submission" date="2016-08" db="EMBL/GenBank/DDBJ databases">
        <title>Complete Genome Sequence Of The Indigo Reducing Clostridium isatidis DSM15098.</title>
        <authorList>
            <person name="Little G.T."/>
            <person name="Minton N.P."/>
        </authorList>
    </citation>
    <scope>NUCLEOTIDE SEQUENCE [LARGE SCALE GENOMIC DNA]</scope>
    <source>
        <strain evidence="12 13">DSM 15098</strain>
    </source>
</reference>
<evidence type="ECO:0000256" key="9">
    <source>
        <dbReference type="SAM" id="Phobius"/>
    </source>
</evidence>
<keyword evidence="8 9" id="KW-0472">Membrane</keyword>
<dbReference type="GO" id="GO:0005886">
    <property type="term" value="C:plasma membrane"/>
    <property type="evidence" value="ECO:0007669"/>
    <property type="project" value="UniProtKB-SubCell"/>
</dbReference>
<keyword evidence="4 9" id="KW-0812">Transmembrane</keyword>
<dbReference type="Gene3D" id="3.40.50.300">
    <property type="entry name" value="P-loop containing nucleotide triphosphate hydrolases"/>
    <property type="match status" value="1"/>
</dbReference>
<dbReference type="CDD" id="cd03254">
    <property type="entry name" value="ABCC_Glucan_exporter_like"/>
    <property type="match status" value="1"/>
</dbReference>
<dbReference type="InterPro" id="IPR011527">
    <property type="entry name" value="ABC1_TM_dom"/>
</dbReference>
<evidence type="ECO:0000259" key="10">
    <source>
        <dbReference type="PROSITE" id="PS50893"/>
    </source>
</evidence>
<feature type="transmembrane region" description="Helical" evidence="9">
    <location>
        <begin position="157"/>
        <end position="175"/>
    </location>
</feature>
<dbReference type="SUPFAM" id="SSF52540">
    <property type="entry name" value="P-loop containing nucleoside triphosphate hydrolases"/>
    <property type="match status" value="1"/>
</dbReference>
<dbReference type="Pfam" id="PF00005">
    <property type="entry name" value="ABC_tran"/>
    <property type="match status" value="1"/>
</dbReference>
<evidence type="ECO:0000256" key="3">
    <source>
        <dbReference type="ARBA" id="ARBA00022475"/>
    </source>
</evidence>
<dbReference type="InterPro" id="IPR039421">
    <property type="entry name" value="Type_1_exporter"/>
</dbReference>
<evidence type="ECO:0000313" key="13">
    <source>
        <dbReference type="Proteomes" id="UP000264883"/>
    </source>
</evidence>
<dbReference type="KEGG" id="cia:BEN51_07360"/>
<dbReference type="Gene3D" id="1.20.1560.10">
    <property type="entry name" value="ABC transporter type 1, transmembrane domain"/>
    <property type="match status" value="1"/>
</dbReference>
<keyword evidence="3" id="KW-1003">Cell membrane</keyword>
<dbReference type="PROSITE" id="PS50929">
    <property type="entry name" value="ABC_TM1F"/>
    <property type="match status" value="1"/>
</dbReference>
<keyword evidence="2" id="KW-0813">Transport</keyword>
<dbReference type="CDD" id="cd18547">
    <property type="entry name" value="ABC_6TM_Tm288_like"/>
    <property type="match status" value="1"/>
</dbReference>
<evidence type="ECO:0000256" key="8">
    <source>
        <dbReference type="ARBA" id="ARBA00023136"/>
    </source>
</evidence>
<gene>
    <name evidence="12" type="ORF">BEN51_07360</name>
</gene>
<keyword evidence="6" id="KW-0067">ATP-binding</keyword>
<proteinExistence type="predicted"/>
<dbReference type="FunFam" id="1.20.1560.10:FF:000011">
    <property type="entry name" value="Multidrug ABC transporter ATP-binding protein"/>
    <property type="match status" value="1"/>
</dbReference>
<dbReference type="AlphaFoldDB" id="A0A343JCP7"/>
<dbReference type="Proteomes" id="UP000264883">
    <property type="component" value="Chromosome"/>
</dbReference>
<feature type="transmembrane region" description="Helical" evidence="9">
    <location>
        <begin position="181"/>
        <end position="201"/>
    </location>
</feature>
<sequence>MSKHMGPGSQGKPQKAKDLKGTWIKLLKYSKAYIVFIIIAIICAIGGTVFTIIGPDKLKEITNVIMEGVMTEINLDKVGELGMTLVIFYVSGAILSYGQQFILTTVTQRVANKLRRDISEKMNKIPLKYYDSTSHGDILSRITNDVDIIGQSMNQSIGTLVSAVSLFIGSLIMMFKNNVTMSLAAIVATIIGFILMTVIMGKSQKYFSAQQKELGQINGHIEEIYSAHNIVKVYNGEKEAINKFEEINERLFDSARKSQFLSGLMMPLMAFVGNFGYVAVCVVGALLAFDGKIEFGVIVAFMVYVRLFTQPLSQMGQAATSLQSAAAAGERVFEFLEQAELEDESHKTKLLEDVKGDVEFKNVKFGYNPDKLIIKNFSMKAKAGQKVAIVGPTGAGKTTIVNLLMRFYETNSGQILIDGVDTKAITRENVHDLFCMVLQDTWLFEASVRDNIVYNKTGVTDEEVVNACKAVGIHHFIMTLPHGYDTILDDKTNLSAGQKQLLTIARAMVENAPLLILDEATSSVDTRTELLIQEAMDRLTVGRTSFVIAHRLSTIKNADLILVMKDGDIIESGNHNELLEKGGFYAELYNSQFEQVEA</sequence>
<keyword evidence="7 9" id="KW-1133">Transmembrane helix</keyword>
<evidence type="ECO:0000256" key="6">
    <source>
        <dbReference type="ARBA" id="ARBA00022840"/>
    </source>
</evidence>
<feature type="domain" description="ABC transporter" evidence="10">
    <location>
        <begin position="358"/>
        <end position="591"/>
    </location>
</feature>
<evidence type="ECO:0000256" key="2">
    <source>
        <dbReference type="ARBA" id="ARBA00022448"/>
    </source>
</evidence>
<feature type="domain" description="ABC transmembrane type-1" evidence="11">
    <location>
        <begin position="38"/>
        <end position="324"/>
    </location>
</feature>
<dbReference type="SUPFAM" id="SSF90123">
    <property type="entry name" value="ABC transporter transmembrane region"/>
    <property type="match status" value="1"/>
</dbReference>
<evidence type="ECO:0000256" key="7">
    <source>
        <dbReference type="ARBA" id="ARBA00022989"/>
    </source>
</evidence>
<dbReference type="PROSITE" id="PS00211">
    <property type="entry name" value="ABC_TRANSPORTER_1"/>
    <property type="match status" value="1"/>
</dbReference>
<dbReference type="PANTHER" id="PTHR43394:SF1">
    <property type="entry name" value="ATP-BINDING CASSETTE SUB-FAMILY B MEMBER 10, MITOCHONDRIAL"/>
    <property type="match status" value="1"/>
</dbReference>
<dbReference type="GO" id="GO:0005524">
    <property type="term" value="F:ATP binding"/>
    <property type="evidence" value="ECO:0007669"/>
    <property type="project" value="UniProtKB-KW"/>
</dbReference>
<dbReference type="SMART" id="SM00382">
    <property type="entry name" value="AAA"/>
    <property type="match status" value="1"/>
</dbReference>
<dbReference type="Pfam" id="PF00664">
    <property type="entry name" value="ABC_membrane"/>
    <property type="match status" value="1"/>
</dbReference>
<dbReference type="InterPro" id="IPR003593">
    <property type="entry name" value="AAA+_ATPase"/>
</dbReference>
<dbReference type="PROSITE" id="PS50893">
    <property type="entry name" value="ABC_TRANSPORTER_2"/>
    <property type="match status" value="1"/>
</dbReference>
<dbReference type="InterPro" id="IPR017871">
    <property type="entry name" value="ABC_transporter-like_CS"/>
</dbReference>
<feature type="transmembrane region" description="Helical" evidence="9">
    <location>
        <begin position="32"/>
        <end position="53"/>
    </location>
</feature>
<keyword evidence="13" id="KW-1185">Reference proteome</keyword>
<dbReference type="OrthoDB" id="9762778at2"/>
<dbReference type="InterPro" id="IPR003439">
    <property type="entry name" value="ABC_transporter-like_ATP-bd"/>
</dbReference>
<name>A0A343JCP7_9CLOT</name>
<evidence type="ECO:0000259" key="11">
    <source>
        <dbReference type="PROSITE" id="PS50929"/>
    </source>
</evidence>
<dbReference type="InterPro" id="IPR036640">
    <property type="entry name" value="ABC1_TM_sf"/>
</dbReference>
<evidence type="ECO:0000256" key="4">
    <source>
        <dbReference type="ARBA" id="ARBA00022692"/>
    </source>
</evidence>
<feature type="transmembrane region" description="Helical" evidence="9">
    <location>
        <begin position="86"/>
        <end position="106"/>
    </location>
</feature>
<comment type="subcellular location">
    <subcellularLocation>
        <location evidence="1">Cell membrane</location>
        <topology evidence="1">Multi-pass membrane protein</topology>
    </subcellularLocation>
</comment>
<dbReference type="InterPro" id="IPR027417">
    <property type="entry name" value="P-loop_NTPase"/>
</dbReference>
<evidence type="ECO:0000256" key="1">
    <source>
        <dbReference type="ARBA" id="ARBA00004651"/>
    </source>
</evidence>
<protein>
    <submittedName>
        <fullName evidence="12">ABC transporter</fullName>
    </submittedName>
</protein>
<keyword evidence="5" id="KW-0547">Nucleotide-binding</keyword>
<dbReference type="RefSeq" id="WP_119865441.1">
    <property type="nucleotide sequence ID" value="NZ_CP016786.1"/>
</dbReference>
<evidence type="ECO:0000256" key="5">
    <source>
        <dbReference type="ARBA" id="ARBA00022741"/>
    </source>
</evidence>
<evidence type="ECO:0000313" key="12">
    <source>
        <dbReference type="EMBL" id="ASW43305.1"/>
    </source>
</evidence>
<dbReference type="EMBL" id="CP016786">
    <property type="protein sequence ID" value="ASW43305.1"/>
    <property type="molecule type" value="Genomic_DNA"/>
</dbReference>
<dbReference type="GO" id="GO:0016887">
    <property type="term" value="F:ATP hydrolysis activity"/>
    <property type="evidence" value="ECO:0007669"/>
    <property type="project" value="InterPro"/>
</dbReference>
<dbReference type="GO" id="GO:0015421">
    <property type="term" value="F:ABC-type oligopeptide transporter activity"/>
    <property type="evidence" value="ECO:0007669"/>
    <property type="project" value="TreeGrafter"/>
</dbReference>
<organism evidence="12 13">
    <name type="scientific">Clostridium isatidis</name>
    <dbReference type="NCBI Taxonomy" id="182773"/>
    <lineage>
        <taxon>Bacteria</taxon>
        <taxon>Bacillati</taxon>
        <taxon>Bacillota</taxon>
        <taxon>Clostridia</taxon>
        <taxon>Eubacteriales</taxon>
        <taxon>Clostridiaceae</taxon>
        <taxon>Clostridium</taxon>
    </lineage>
</organism>
<dbReference type="PANTHER" id="PTHR43394">
    <property type="entry name" value="ATP-DEPENDENT PERMEASE MDL1, MITOCHONDRIAL"/>
    <property type="match status" value="1"/>
</dbReference>
<dbReference type="FunFam" id="3.40.50.300:FF:000287">
    <property type="entry name" value="Multidrug ABC transporter ATP-binding protein"/>
    <property type="match status" value="1"/>
</dbReference>
<feature type="transmembrane region" description="Helical" evidence="9">
    <location>
        <begin position="260"/>
        <end position="287"/>
    </location>
</feature>
<accession>A0A343JCP7</accession>